<dbReference type="EMBL" id="OW240913">
    <property type="protein sequence ID" value="CAH2245950.1"/>
    <property type="molecule type" value="Genomic_DNA"/>
</dbReference>
<dbReference type="AlphaFoldDB" id="A0AAD1R9I9"/>
<accession>A0AAD1R9I9</accession>
<evidence type="ECO:0000313" key="2">
    <source>
        <dbReference type="Proteomes" id="UP001295444"/>
    </source>
</evidence>
<name>A0AAD1R9I9_PELCU</name>
<protein>
    <submittedName>
        <fullName evidence="1">Uncharacterized protein</fullName>
    </submittedName>
</protein>
<organism evidence="1 2">
    <name type="scientific">Pelobates cultripes</name>
    <name type="common">Western spadefoot toad</name>
    <dbReference type="NCBI Taxonomy" id="61616"/>
    <lineage>
        <taxon>Eukaryota</taxon>
        <taxon>Metazoa</taxon>
        <taxon>Chordata</taxon>
        <taxon>Craniata</taxon>
        <taxon>Vertebrata</taxon>
        <taxon>Euteleostomi</taxon>
        <taxon>Amphibia</taxon>
        <taxon>Batrachia</taxon>
        <taxon>Anura</taxon>
        <taxon>Pelobatoidea</taxon>
        <taxon>Pelobatidae</taxon>
        <taxon>Pelobates</taxon>
    </lineage>
</organism>
<dbReference type="Proteomes" id="UP001295444">
    <property type="component" value="Chromosome 02"/>
</dbReference>
<evidence type="ECO:0000313" key="1">
    <source>
        <dbReference type="EMBL" id="CAH2245950.1"/>
    </source>
</evidence>
<sequence length="57" mass="6852">DVKEDLLKIRQRITQLEAREAILLTSTEVAPTLLRLEQNIKEYKTNLIRFKREKQEK</sequence>
<reference evidence="1" key="1">
    <citation type="submission" date="2022-03" db="EMBL/GenBank/DDBJ databases">
        <authorList>
            <person name="Alioto T."/>
            <person name="Alioto T."/>
            <person name="Gomez Garrido J."/>
        </authorList>
    </citation>
    <scope>NUCLEOTIDE SEQUENCE</scope>
</reference>
<proteinExistence type="predicted"/>
<feature type="non-terminal residue" evidence="1">
    <location>
        <position position="1"/>
    </location>
</feature>
<keyword evidence="2" id="KW-1185">Reference proteome</keyword>
<feature type="non-terminal residue" evidence="1">
    <location>
        <position position="57"/>
    </location>
</feature>
<gene>
    <name evidence="1" type="ORF">PECUL_23A045234</name>
</gene>